<dbReference type="SUPFAM" id="SSF53383">
    <property type="entry name" value="PLP-dependent transferases"/>
    <property type="match status" value="1"/>
</dbReference>
<keyword evidence="3 6" id="KW-0808">Transferase</keyword>
<evidence type="ECO:0000256" key="2">
    <source>
        <dbReference type="ARBA" id="ARBA00022576"/>
    </source>
</evidence>
<accession>A0A7X1MF54</accession>
<reference evidence="6 7" key="1">
    <citation type="submission" date="2020-08" db="EMBL/GenBank/DDBJ databases">
        <title>Streptomyces sp. PSKA01 genome sequencing and assembly.</title>
        <authorList>
            <person name="Mandal S."/>
            <person name="Maiti P.K."/>
            <person name="Das P."/>
        </authorList>
    </citation>
    <scope>NUCLEOTIDE SEQUENCE [LARGE SCALE GENOMIC DNA]</scope>
    <source>
        <strain evidence="6 7">PSKA01</strain>
    </source>
</reference>
<dbReference type="GO" id="GO:0008483">
    <property type="term" value="F:transaminase activity"/>
    <property type="evidence" value="ECO:0007669"/>
    <property type="project" value="UniProtKB-KW"/>
</dbReference>
<protein>
    <submittedName>
        <fullName evidence="6">DegT/DnrJ/EryC1/StrS aminotransferase family protein</fullName>
    </submittedName>
</protein>
<dbReference type="PANTHER" id="PTHR30244">
    <property type="entry name" value="TRANSAMINASE"/>
    <property type="match status" value="1"/>
</dbReference>
<comment type="cofactor">
    <cofactor evidence="1">
        <name>pyridoxal 5'-phosphate</name>
        <dbReference type="ChEBI" id="CHEBI:597326"/>
    </cofactor>
</comment>
<dbReference type="InterPro" id="IPR015421">
    <property type="entry name" value="PyrdxlP-dep_Trfase_major"/>
</dbReference>
<dbReference type="Gene3D" id="3.40.640.10">
    <property type="entry name" value="Type I PLP-dependent aspartate aminotransferase-like (Major domain)"/>
    <property type="match status" value="1"/>
</dbReference>
<comment type="similarity">
    <text evidence="5">Belongs to the DegT/DnrJ/EryC1 family. L-glutamine:2-deoxy-scyllo-inosose/scyllo-inosose aminotransferase subfamily.</text>
</comment>
<dbReference type="EMBL" id="JACMSF010000050">
    <property type="protein sequence ID" value="MBC2906415.1"/>
    <property type="molecule type" value="Genomic_DNA"/>
</dbReference>
<keyword evidence="4" id="KW-0663">Pyridoxal phosphate</keyword>
<dbReference type="RefSeq" id="WP_186286338.1">
    <property type="nucleotide sequence ID" value="NZ_JACMSF010000050.1"/>
</dbReference>
<evidence type="ECO:0000256" key="4">
    <source>
        <dbReference type="ARBA" id="ARBA00022898"/>
    </source>
</evidence>
<dbReference type="GO" id="GO:0000271">
    <property type="term" value="P:polysaccharide biosynthetic process"/>
    <property type="evidence" value="ECO:0007669"/>
    <property type="project" value="TreeGrafter"/>
</dbReference>
<comment type="caution">
    <text evidence="6">The sequence shown here is derived from an EMBL/GenBank/DDBJ whole genome shotgun (WGS) entry which is preliminary data.</text>
</comment>
<dbReference type="InterPro" id="IPR000653">
    <property type="entry name" value="DegT/StrS_aminotransferase"/>
</dbReference>
<evidence type="ECO:0000256" key="5">
    <source>
        <dbReference type="ARBA" id="ARBA00038398"/>
    </source>
</evidence>
<evidence type="ECO:0000313" key="6">
    <source>
        <dbReference type="EMBL" id="MBC2906415.1"/>
    </source>
</evidence>
<dbReference type="Pfam" id="PF01041">
    <property type="entry name" value="DegT_DnrJ_EryC1"/>
    <property type="match status" value="1"/>
</dbReference>
<sequence length="268" mass="28122">MPELMVGAYRQNARPYLYGNERERLVLALEAGQYGHGELTEAFEQAVAEYLGVPDVIAVATGTDALQIALTAAGIGPGDEVVVPSMTFCATIQAIIAAGARPRFAEVAPHTMCVTSDTIMEAVNEQTRAVMPVLYGGRAVDLSGIRGELAARSITVVEDAAQAFGSYEDEVPVGATGALTCFSFGPIKSLTCGQGGAIVPRCEDEATAARQMRLVGIAESPAKRARSTSYRVERLGIRAHMSQLNAAIGLAQLPHFDGGEARSYGSGS</sequence>
<dbReference type="GO" id="GO:0030170">
    <property type="term" value="F:pyridoxal phosphate binding"/>
    <property type="evidence" value="ECO:0007669"/>
    <property type="project" value="TreeGrafter"/>
</dbReference>
<gene>
    <name evidence="6" type="ORF">H4N64_33735</name>
</gene>
<dbReference type="InterPro" id="IPR015424">
    <property type="entry name" value="PyrdxlP-dep_Trfase"/>
</dbReference>
<keyword evidence="2 6" id="KW-0032">Aminotransferase</keyword>
<dbReference type="AlphaFoldDB" id="A0A7X1MF54"/>
<dbReference type="Proteomes" id="UP000584670">
    <property type="component" value="Unassembled WGS sequence"/>
</dbReference>
<organism evidence="6 7">
    <name type="scientific">Streptomyces cupreus</name>
    <dbReference type="NCBI Taxonomy" id="2759956"/>
    <lineage>
        <taxon>Bacteria</taxon>
        <taxon>Bacillati</taxon>
        <taxon>Actinomycetota</taxon>
        <taxon>Actinomycetes</taxon>
        <taxon>Kitasatosporales</taxon>
        <taxon>Streptomycetaceae</taxon>
        <taxon>Streptomyces</taxon>
    </lineage>
</organism>
<evidence type="ECO:0000256" key="1">
    <source>
        <dbReference type="ARBA" id="ARBA00001933"/>
    </source>
</evidence>
<proteinExistence type="inferred from homology"/>
<evidence type="ECO:0000313" key="7">
    <source>
        <dbReference type="Proteomes" id="UP000584670"/>
    </source>
</evidence>
<name>A0A7X1MF54_9ACTN</name>
<keyword evidence="7" id="KW-1185">Reference proteome</keyword>
<dbReference type="PANTHER" id="PTHR30244:SF34">
    <property type="entry name" value="DTDP-4-AMINO-4,6-DIDEOXYGALACTOSE TRANSAMINASE"/>
    <property type="match status" value="1"/>
</dbReference>
<evidence type="ECO:0000256" key="3">
    <source>
        <dbReference type="ARBA" id="ARBA00022679"/>
    </source>
</evidence>